<dbReference type="RefSeq" id="XP_001224654.1">
    <property type="nucleotide sequence ID" value="XM_001224653.1"/>
</dbReference>
<sequence length="54" mass="5973">MAPVAAFTMAGLLFFYTRSSIRAARRNAILYTAPGFHFSTRTIQESRSQQTSSG</sequence>
<keyword evidence="2" id="KW-1185">Reference proteome</keyword>
<name>Q2GYF6_CHAGB</name>
<dbReference type="VEuPathDB" id="FungiDB:CHGG_06998"/>
<accession>Q2GYF6</accession>
<dbReference type="InParanoid" id="Q2GYF6"/>
<protein>
    <submittedName>
        <fullName evidence="1">Uncharacterized protein</fullName>
    </submittedName>
</protein>
<dbReference type="Proteomes" id="UP000001056">
    <property type="component" value="Unassembled WGS sequence"/>
</dbReference>
<evidence type="ECO:0000313" key="2">
    <source>
        <dbReference type="Proteomes" id="UP000001056"/>
    </source>
</evidence>
<dbReference type="EMBL" id="CH408033">
    <property type="protein sequence ID" value="EAQ85745.1"/>
    <property type="molecule type" value="Genomic_DNA"/>
</dbReference>
<dbReference type="HOGENOM" id="CLU_3050158_0_0_1"/>
<gene>
    <name evidence="1" type="ORF">CHGG_06998</name>
</gene>
<organism evidence="1 2">
    <name type="scientific">Chaetomium globosum (strain ATCC 6205 / CBS 148.51 / DSM 1962 / NBRC 6347 / NRRL 1970)</name>
    <name type="common">Soil fungus</name>
    <dbReference type="NCBI Taxonomy" id="306901"/>
    <lineage>
        <taxon>Eukaryota</taxon>
        <taxon>Fungi</taxon>
        <taxon>Dikarya</taxon>
        <taxon>Ascomycota</taxon>
        <taxon>Pezizomycotina</taxon>
        <taxon>Sordariomycetes</taxon>
        <taxon>Sordariomycetidae</taxon>
        <taxon>Sordariales</taxon>
        <taxon>Chaetomiaceae</taxon>
        <taxon>Chaetomium</taxon>
    </lineage>
</organism>
<reference evidence="2" key="1">
    <citation type="journal article" date="2015" name="Genome Announc.">
        <title>Draft genome sequence of the cellulolytic fungus Chaetomium globosum.</title>
        <authorList>
            <person name="Cuomo C.A."/>
            <person name="Untereiner W.A."/>
            <person name="Ma L.-J."/>
            <person name="Grabherr M."/>
            <person name="Birren B.W."/>
        </authorList>
    </citation>
    <scope>NUCLEOTIDE SEQUENCE [LARGE SCALE GENOMIC DNA]</scope>
    <source>
        <strain evidence="2">ATCC 6205 / CBS 148.51 / DSM 1962 / NBRC 6347 / NRRL 1970</strain>
    </source>
</reference>
<proteinExistence type="predicted"/>
<evidence type="ECO:0000313" key="1">
    <source>
        <dbReference type="EMBL" id="EAQ85745.1"/>
    </source>
</evidence>
<dbReference type="GeneID" id="4394110"/>
<dbReference type="AlphaFoldDB" id="Q2GYF6"/>